<reference evidence="1" key="1">
    <citation type="journal article" date="2022" name="bioRxiv">
        <title>Sequencing and chromosome-scale assembly of the giantPleurodeles waltlgenome.</title>
        <authorList>
            <person name="Brown T."/>
            <person name="Elewa A."/>
            <person name="Iarovenko S."/>
            <person name="Subramanian E."/>
            <person name="Araus A.J."/>
            <person name="Petzold A."/>
            <person name="Susuki M."/>
            <person name="Suzuki K.-i.T."/>
            <person name="Hayashi T."/>
            <person name="Toyoda A."/>
            <person name="Oliveira C."/>
            <person name="Osipova E."/>
            <person name="Leigh N.D."/>
            <person name="Simon A."/>
            <person name="Yun M.H."/>
        </authorList>
    </citation>
    <scope>NUCLEOTIDE SEQUENCE</scope>
    <source>
        <strain evidence="1">20211129_DDA</strain>
        <tissue evidence="1">Liver</tissue>
    </source>
</reference>
<feature type="non-terminal residue" evidence="1">
    <location>
        <position position="1"/>
    </location>
</feature>
<name>A0AAV7VKK6_PLEWA</name>
<protein>
    <submittedName>
        <fullName evidence="1">Uncharacterized protein</fullName>
    </submittedName>
</protein>
<dbReference type="EMBL" id="JANPWB010000003">
    <property type="protein sequence ID" value="KAJ1200843.1"/>
    <property type="molecule type" value="Genomic_DNA"/>
</dbReference>
<organism evidence="1 2">
    <name type="scientific">Pleurodeles waltl</name>
    <name type="common">Iberian ribbed newt</name>
    <dbReference type="NCBI Taxonomy" id="8319"/>
    <lineage>
        <taxon>Eukaryota</taxon>
        <taxon>Metazoa</taxon>
        <taxon>Chordata</taxon>
        <taxon>Craniata</taxon>
        <taxon>Vertebrata</taxon>
        <taxon>Euteleostomi</taxon>
        <taxon>Amphibia</taxon>
        <taxon>Batrachia</taxon>
        <taxon>Caudata</taxon>
        <taxon>Salamandroidea</taxon>
        <taxon>Salamandridae</taxon>
        <taxon>Pleurodelinae</taxon>
        <taxon>Pleurodeles</taxon>
    </lineage>
</organism>
<gene>
    <name evidence="1" type="ORF">NDU88_004664</name>
</gene>
<evidence type="ECO:0000313" key="2">
    <source>
        <dbReference type="Proteomes" id="UP001066276"/>
    </source>
</evidence>
<dbReference type="Proteomes" id="UP001066276">
    <property type="component" value="Chromosome 2_1"/>
</dbReference>
<feature type="non-terminal residue" evidence="1">
    <location>
        <position position="62"/>
    </location>
</feature>
<accession>A0AAV7VKK6</accession>
<keyword evidence="2" id="KW-1185">Reference proteome</keyword>
<comment type="caution">
    <text evidence="1">The sequence shown here is derived from an EMBL/GenBank/DDBJ whole genome shotgun (WGS) entry which is preliminary data.</text>
</comment>
<sequence length="62" mass="7604">RYWVMKLGRLIRSKVKERRSLPGWQVIQNPNLRLMFYLEEKRRQYSGQKSFAFLFVEQGPRS</sequence>
<evidence type="ECO:0000313" key="1">
    <source>
        <dbReference type="EMBL" id="KAJ1200843.1"/>
    </source>
</evidence>
<proteinExistence type="predicted"/>
<dbReference type="AlphaFoldDB" id="A0AAV7VKK6"/>